<gene>
    <name evidence="3" type="ORF">US96_C0005G0026</name>
</gene>
<accession>A0A0G0K7X2</accession>
<feature type="transmembrane region" description="Helical" evidence="1">
    <location>
        <begin position="427"/>
        <end position="445"/>
    </location>
</feature>
<proteinExistence type="predicted"/>
<name>A0A0G0K7X2_9BACT</name>
<keyword evidence="1" id="KW-0472">Membrane</keyword>
<dbReference type="InterPro" id="IPR038731">
    <property type="entry name" value="RgtA/B/C-like"/>
</dbReference>
<feature type="transmembrane region" description="Helical" evidence="1">
    <location>
        <begin position="175"/>
        <end position="192"/>
    </location>
</feature>
<feature type="transmembrane region" description="Helical" evidence="1">
    <location>
        <begin position="38"/>
        <end position="54"/>
    </location>
</feature>
<feature type="transmembrane region" description="Helical" evidence="1">
    <location>
        <begin position="66"/>
        <end position="86"/>
    </location>
</feature>
<evidence type="ECO:0000313" key="3">
    <source>
        <dbReference type="EMBL" id="KKQ75753.1"/>
    </source>
</evidence>
<dbReference type="EMBL" id="LBUZ01000005">
    <property type="protein sequence ID" value="KKQ75753.1"/>
    <property type="molecule type" value="Genomic_DNA"/>
</dbReference>
<feature type="transmembrane region" description="Helical" evidence="1">
    <location>
        <begin position="198"/>
        <end position="215"/>
    </location>
</feature>
<feature type="transmembrane region" description="Helical" evidence="1">
    <location>
        <begin position="451"/>
        <end position="470"/>
    </location>
</feature>
<reference evidence="3 4" key="1">
    <citation type="journal article" date="2015" name="Nature">
        <title>rRNA introns, odd ribosomes, and small enigmatic genomes across a large radiation of phyla.</title>
        <authorList>
            <person name="Brown C.T."/>
            <person name="Hug L.A."/>
            <person name="Thomas B.C."/>
            <person name="Sharon I."/>
            <person name="Castelle C.J."/>
            <person name="Singh A."/>
            <person name="Wilkins M.J."/>
            <person name="Williams K.H."/>
            <person name="Banfield J.F."/>
        </authorList>
    </citation>
    <scope>NUCLEOTIDE SEQUENCE [LARGE SCALE GENOMIC DNA]</scope>
</reference>
<dbReference type="Proteomes" id="UP000034181">
    <property type="component" value="Unassembled WGS sequence"/>
</dbReference>
<feature type="transmembrane region" description="Helical" evidence="1">
    <location>
        <begin position="222"/>
        <end position="249"/>
    </location>
</feature>
<comment type="caution">
    <text evidence="3">The sequence shown here is derived from an EMBL/GenBank/DDBJ whole genome shotgun (WGS) entry which is preliminary data.</text>
</comment>
<evidence type="ECO:0000256" key="1">
    <source>
        <dbReference type="SAM" id="Phobius"/>
    </source>
</evidence>
<feature type="transmembrane region" description="Helical" evidence="1">
    <location>
        <begin position="261"/>
        <end position="280"/>
    </location>
</feature>
<evidence type="ECO:0000313" key="4">
    <source>
        <dbReference type="Proteomes" id="UP000034181"/>
    </source>
</evidence>
<keyword evidence="1" id="KW-0812">Transmembrane</keyword>
<feature type="transmembrane region" description="Helical" evidence="1">
    <location>
        <begin position="12"/>
        <end position="32"/>
    </location>
</feature>
<dbReference type="Pfam" id="PF13231">
    <property type="entry name" value="PMT_2"/>
    <property type="match status" value="1"/>
</dbReference>
<dbReference type="AlphaFoldDB" id="A0A0G0K7X2"/>
<evidence type="ECO:0000259" key="2">
    <source>
        <dbReference type="Pfam" id="PF13231"/>
    </source>
</evidence>
<protein>
    <recommendedName>
        <fullName evidence="2">Glycosyltransferase RgtA/B/C/D-like domain-containing protein</fullName>
    </recommendedName>
</protein>
<sequence length="607" mass="69484">MTKNLSLFVRLQLFWYSFVLLLTWALSFLGVLNRTNVLAGYALFLLIGIFLYAKEIYAEFKKPVRITFFKSFFLLLFVLTFVQGIASAPNTTDSMVYHLPRVMYWIQDQSVFQQVIRTTHDYMPPFAEYLLVNIYLLAGGDRLLFLSQWISYISSIFLSGLIARKLGSGKKISKLLMLLVAALPIAIVQSVSTQTDLVVLNLLLISLYIVLVDSGENKIKNIFLLGLSLGLGMLTKPTFFIFSIIPLGTLAIISCKNVLKLSRSGVVIILILTLILNFYIRQNINLFGNILGKNVLVKDDANVNAIFTVSATASNALRDLVINIPVPFFYDAISNSFEKAHSLLGLGLNDDRITFTLTQFSLSRIIYPQEDVAGNPIHLLLIVFAFLALFWRTSWRNRRPVLVYGLTMLSFVLFCAALRWQPFIGRLLMPFYVVGTITGGIILSNYKLGRIFVSLSLIVSLPLAVLFVLLNTSRPYVSYKHFLEKIPFPVSQNFLVPQAFWERPRKMQYFNPRWYWYEPYTQIVGNFVKSENYTVSFDLMDKFEYPFWVLLQERGLKFKSIIPEEVGSKTYIISTSLEPFEDKRYNTVCYATQIEYGYACLSKRKTN</sequence>
<keyword evidence="1" id="KW-1133">Transmembrane helix</keyword>
<feature type="transmembrane region" description="Helical" evidence="1">
    <location>
        <begin position="377"/>
        <end position="395"/>
    </location>
</feature>
<feature type="domain" description="Glycosyltransferase RgtA/B/C/D-like" evidence="2">
    <location>
        <begin position="124"/>
        <end position="275"/>
    </location>
</feature>
<feature type="transmembrane region" description="Helical" evidence="1">
    <location>
        <begin position="143"/>
        <end position="163"/>
    </location>
</feature>
<feature type="transmembrane region" description="Helical" evidence="1">
    <location>
        <begin position="401"/>
        <end position="420"/>
    </location>
</feature>
<organism evidence="3 4">
    <name type="scientific">Candidatus Woesebacteria bacterium GW2011_GWB1_38_5b</name>
    <dbReference type="NCBI Taxonomy" id="1618569"/>
    <lineage>
        <taxon>Bacteria</taxon>
        <taxon>Candidatus Woeseibacteriota</taxon>
    </lineage>
</organism>